<dbReference type="GO" id="GO:0051301">
    <property type="term" value="P:cell division"/>
    <property type="evidence" value="ECO:0007669"/>
    <property type="project" value="UniProtKB-KW"/>
</dbReference>
<feature type="domain" description="Mur ligase C-terminal" evidence="10">
    <location>
        <begin position="258"/>
        <end position="392"/>
    </location>
</feature>
<keyword evidence="7" id="KW-0131">Cell cycle</keyword>
<evidence type="ECO:0000256" key="5">
    <source>
        <dbReference type="ARBA" id="ARBA00022960"/>
    </source>
</evidence>
<evidence type="ECO:0000256" key="1">
    <source>
        <dbReference type="ARBA" id="ARBA00022598"/>
    </source>
</evidence>
<dbReference type="InterPro" id="IPR000713">
    <property type="entry name" value="Mur_ligase_N"/>
</dbReference>
<dbReference type="Gene3D" id="3.90.190.20">
    <property type="entry name" value="Mur ligase, C-terminal domain"/>
    <property type="match status" value="1"/>
</dbReference>
<dbReference type="GO" id="GO:0008360">
    <property type="term" value="P:regulation of cell shape"/>
    <property type="evidence" value="ECO:0007669"/>
    <property type="project" value="UniProtKB-KW"/>
</dbReference>
<keyword evidence="6" id="KW-0573">Peptidoglycan synthesis</keyword>
<dbReference type="Pfam" id="PF02875">
    <property type="entry name" value="Mur_ligase_C"/>
    <property type="match status" value="1"/>
</dbReference>
<feature type="domain" description="Mur ligase central" evidence="11">
    <location>
        <begin position="76"/>
        <end position="235"/>
    </location>
</feature>
<evidence type="ECO:0000256" key="2">
    <source>
        <dbReference type="ARBA" id="ARBA00022618"/>
    </source>
</evidence>
<evidence type="ECO:0000256" key="7">
    <source>
        <dbReference type="ARBA" id="ARBA00023306"/>
    </source>
</evidence>
<evidence type="ECO:0000313" key="12">
    <source>
        <dbReference type="EMBL" id="CAA9509469.1"/>
    </source>
</evidence>
<dbReference type="InterPro" id="IPR036565">
    <property type="entry name" value="Mur-like_cat_sf"/>
</dbReference>
<proteinExistence type="predicted"/>
<name>A0A6J4SZ35_9ACTN</name>
<evidence type="ECO:0000259" key="11">
    <source>
        <dbReference type="Pfam" id="PF08245"/>
    </source>
</evidence>
<dbReference type="GO" id="GO:0008763">
    <property type="term" value="F:UDP-N-acetylmuramate-L-alanine ligase activity"/>
    <property type="evidence" value="ECO:0007669"/>
    <property type="project" value="UniProtKB-EC"/>
</dbReference>
<dbReference type="SUPFAM" id="SSF53623">
    <property type="entry name" value="MurD-like peptide ligases, catalytic domain"/>
    <property type="match status" value="1"/>
</dbReference>
<dbReference type="SUPFAM" id="SSF51984">
    <property type="entry name" value="MurCD N-terminal domain"/>
    <property type="match status" value="1"/>
</dbReference>
<keyword evidence="2" id="KW-0132">Cell division</keyword>
<reference evidence="12" key="1">
    <citation type="submission" date="2020-02" db="EMBL/GenBank/DDBJ databases">
        <authorList>
            <person name="Meier V. D."/>
        </authorList>
    </citation>
    <scope>NUCLEOTIDE SEQUENCE</scope>
    <source>
        <strain evidence="12">AVDCRST_MAG30</strain>
    </source>
</reference>
<dbReference type="InterPro" id="IPR036615">
    <property type="entry name" value="Mur_ligase_C_dom_sf"/>
</dbReference>
<keyword evidence="3" id="KW-0547">Nucleotide-binding</keyword>
<organism evidence="12">
    <name type="scientific">uncultured Solirubrobacteraceae bacterium</name>
    <dbReference type="NCBI Taxonomy" id="1162706"/>
    <lineage>
        <taxon>Bacteria</taxon>
        <taxon>Bacillati</taxon>
        <taxon>Actinomycetota</taxon>
        <taxon>Thermoleophilia</taxon>
        <taxon>Solirubrobacterales</taxon>
        <taxon>Solirubrobacteraceae</taxon>
        <taxon>environmental samples</taxon>
    </lineage>
</organism>
<feature type="non-terminal residue" evidence="12">
    <location>
        <position position="1"/>
    </location>
</feature>
<dbReference type="SUPFAM" id="SSF53244">
    <property type="entry name" value="MurD-like peptide ligases, peptide-binding domain"/>
    <property type="match status" value="1"/>
</dbReference>
<dbReference type="GO" id="GO:0071555">
    <property type="term" value="P:cell wall organization"/>
    <property type="evidence" value="ECO:0007669"/>
    <property type="project" value="UniProtKB-KW"/>
</dbReference>
<dbReference type="Pfam" id="PF08245">
    <property type="entry name" value="Mur_ligase_M"/>
    <property type="match status" value="1"/>
</dbReference>
<keyword evidence="8" id="KW-0961">Cell wall biogenesis/degradation</keyword>
<dbReference type="InterPro" id="IPR004101">
    <property type="entry name" value="Mur_ligase_C"/>
</dbReference>
<feature type="domain" description="Mur ligase N-terminal catalytic" evidence="9">
    <location>
        <begin position="4"/>
        <end position="69"/>
    </location>
</feature>
<evidence type="ECO:0000256" key="6">
    <source>
        <dbReference type="ARBA" id="ARBA00022984"/>
    </source>
</evidence>
<keyword evidence="5" id="KW-0133">Cell shape</keyword>
<dbReference type="Gene3D" id="3.40.1190.10">
    <property type="entry name" value="Mur-like, catalytic domain"/>
    <property type="match status" value="1"/>
</dbReference>
<protein>
    <submittedName>
        <fullName evidence="12">UDP-N-acetylmuramate--L-alanine ligase</fullName>
        <ecNumber evidence="12">6.3.2.8</ecNumber>
    </submittedName>
</protein>
<dbReference type="GO" id="GO:0005524">
    <property type="term" value="F:ATP binding"/>
    <property type="evidence" value="ECO:0007669"/>
    <property type="project" value="UniProtKB-KW"/>
</dbReference>
<dbReference type="PANTHER" id="PTHR43445">
    <property type="entry name" value="UDP-N-ACETYLMURAMATE--L-ALANINE LIGASE-RELATED"/>
    <property type="match status" value="1"/>
</dbReference>
<accession>A0A6J4SZ35</accession>
<evidence type="ECO:0000259" key="10">
    <source>
        <dbReference type="Pfam" id="PF02875"/>
    </source>
</evidence>
<sequence length="404" mass="42244">DRAADSPYLTRLRSAGIEPSAGHAAGNVPADAEVVFSTAIGATNPERAVARERGQDELHRADLLGELTRLRPTLAVSGTHGKTTTSSMVVHALRGAGMDPAYLVGGEVRSTGSNAGWGAGEWLVVEADESDRSLLKLSPAIAVLTNAELDHHDTYASQRDVDATFRAFLDLAEQRVVWDRPELVALAGDRPVATYDVPAPALRPGGSSFDLDGVRVELPVPGVHNALNAAAALTACRLAGADPARAAAALADFAGAGRRFEALGTTEAGATVVDDYAHHPTEVRATLEAARTSAPARVVAVFQPHLYSRTERHAARFGAALALADVVVVLDVYAARERAEDHPGVSGLMVAEAAADAADGRTVAWLPGFDAAEAFLRATLREGDLCLTLGAGDVDELGRRLLAR</sequence>
<dbReference type="EMBL" id="CADCVS010000312">
    <property type="protein sequence ID" value="CAA9509469.1"/>
    <property type="molecule type" value="Genomic_DNA"/>
</dbReference>
<evidence type="ECO:0000256" key="4">
    <source>
        <dbReference type="ARBA" id="ARBA00022840"/>
    </source>
</evidence>
<dbReference type="PANTHER" id="PTHR43445:SF3">
    <property type="entry name" value="UDP-N-ACETYLMURAMATE--L-ALANINE LIGASE"/>
    <property type="match status" value="1"/>
</dbReference>
<evidence type="ECO:0000256" key="8">
    <source>
        <dbReference type="ARBA" id="ARBA00023316"/>
    </source>
</evidence>
<dbReference type="EC" id="6.3.2.8" evidence="12"/>
<dbReference type="AlphaFoldDB" id="A0A6J4SZ35"/>
<dbReference type="Pfam" id="PF01225">
    <property type="entry name" value="Mur_ligase"/>
    <property type="match status" value="1"/>
</dbReference>
<keyword evidence="4" id="KW-0067">ATP-binding</keyword>
<dbReference type="InterPro" id="IPR050061">
    <property type="entry name" value="MurCDEF_pg_biosynth"/>
</dbReference>
<evidence type="ECO:0000259" key="9">
    <source>
        <dbReference type="Pfam" id="PF01225"/>
    </source>
</evidence>
<gene>
    <name evidence="12" type="ORF">AVDCRST_MAG30-2397</name>
</gene>
<dbReference type="InterPro" id="IPR013221">
    <property type="entry name" value="Mur_ligase_cen"/>
</dbReference>
<dbReference type="GO" id="GO:0009252">
    <property type="term" value="P:peptidoglycan biosynthetic process"/>
    <property type="evidence" value="ECO:0007669"/>
    <property type="project" value="UniProtKB-KW"/>
</dbReference>
<keyword evidence="1 12" id="KW-0436">Ligase</keyword>
<dbReference type="Gene3D" id="3.40.50.720">
    <property type="entry name" value="NAD(P)-binding Rossmann-like Domain"/>
    <property type="match status" value="1"/>
</dbReference>
<evidence type="ECO:0000256" key="3">
    <source>
        <dbReference type="ARBA" id="ARBA00022741"/>
    </source>
</evidence>